<dbReference type="PANTHER" id="PTHR40448:SF1">
    <property type="entry name" value="TWO-COMPONENT SENSOR HISTIDINE KINASE"/>
    <property type="match status" value="1"/>
</dbReference>
<dbReference type="KEGG" id="ccb:Clocel_4253"/>
<protein>
    <submittedName>
        <fullName evidence="3">ATP-binding region ATPase domain protein</fullName>
    </submittedName>
</protein>
<name>D9SNC2_CLOC7</name>
<keyword evidence="1" id="KW-0472">Membrane</keyword>
<evidence type="ECO:0000313" key="4">
    <source>
        <dbReference type="Proteomes" id="UP000002730"/>
    </source>
</evidence>
<dbReference type="HOGENOM" id="CLU_046138_1_2_9"/>
<dbReference type="RefSeq" id="WP_010074268.1">
    <property type="nucleotide sequence ID" value="NC_014393.1"/>
</dbReference>
<organism evidence="3 4">
    <name type="scientific">Clostridium cellulovorans (strain ATCC 35296 / DSM 3052 / OCM 3 / 743B)</name>
    <dbReference type="NCBI Taxonomy" id="573061"/>
    <lineage>
        <taxon>Bacteria</taxon>
        <taxon>Bacillati</taxon>
        <taxon>Bacillota</taxon>
        <taxon>Clostridia</taxon>
        <taxon>Eubacteriales</taxon>
        <taxon>Clostridiaceae</taxon>
        <taxon>Clostridium</taxon>
    </lineage>
</organism>
<reference evidence="3 4" key="1">
    <citation type="submission" date="2010-08" db="EMBL/GenBank/DDBJ databases">
        <title>Complete sequence of Clostridium cellulovorans 743B.</title>
        <authorList>
            <consortium name="US DOE Joint Genome Institute"/>
            <person name="Lucas S."/>
            <person name="Copeland A."/>
            <person name="Lapidus A."/>
            <person name="Cheng J.-F."/>
            <person name="Bruce D."/>
            <person name="Goodwin L."/>
            <person name="Pitluck S."/>
            <person name="Chertkov O."/>
            <person name="Detter J.C."/>
            <person name="Han C."/>
            <person name="Tapia R."/>
            <person name="Land M."/>
            <person name="Hauser L."/>
            <person name="Chang Y.-J."/>
            <person name="Jeffries C."/>
            <person name="Kyrpides N."/>
            <person name="Ivanova N."/>
            <person name="Mikhailova N."/>
            <person name="Hemme C.L."/>
            <person name="Woyke T."/>
        </authorList>
    </citation>
    <scope>NUCLEOTIDE SEQUENCE [LARGE SCALE GENOMIC DNA]</scope>
    <source>
        <strain evidence="4">ATCC 35296 / DSM 3052 / OCM 3 / 743B</strain>
    </source>
</reference>
<dbReference type="PANTHER" id="PTHR40448">
    <property type="entry name" value="TWO-COMPONENT SENSOR HISTIDINE KINASE"/>
    <property type="match status" value="1"/>
</dbReference>
<evidence type="ECO:0000313" key="3">
    <source>
        <dbReference type="EMBL" id="ADL53914.1"/>
    </source>
</evidence>
<dbReference type="STRING" id="573061.Clocel_4253"/>
<keyword evidence="3" id="KW-0547">Nucleotide-binding</keyword>
<dbReference type="Pfam" id="PF14501">
    <property type="entry name" value="HATPase_c_5"/>
    <property type="match status" value="1"/>
</dbReference>
<feature type="transmembrane region" description="Helical" evidence="1">
    <location>
        <begin position="150"/>
        <end position="173"/>
    </location>
</feature>
<keyword evidence="4" id="KW-1185">Reference proteome</keyword>
<dbReference type="EMBL" id="CP002160">
    <property type="protein sequence ID" value="ADL53914.1"/>
    <property type="molecule type" value="Genomic_DNA"/>
</dbReference>
<evidence type="ECO:0000256" key="1">
    <source>
        <dbReference type="SAM" id="Phobius"/>
    </source>
</evidence>
<evidence type="ECO:0000259" key="2">
    <source>
        <dbReference type="Pfam" id="PF14501"/>
    </source>
</evidence>
<feature type="transmembrane region" description="Helical" evidence="1">
    <location>
        <begin position="113"/>
        <end position="138"/>
    </location>
</feature>
<accession>D9SNC2</accession>
<dbReference type="GO" id="GO:0005524">
    <property type="term" value="F:ATP binding"/>
    <property type="evidence" value="ECO:0007669"/>
    <property type="project" value="UniProtKB-KW"/>
</dbReference>
<keyword evidence="1" id="KW-0812">Transmembrane</keyword>
<dbReference type="InterPro" id="IPR032834">
    <property type="entry name" value="NatK-like_C"/>
</dbReference>
<sequence length="434" mass="49742">MEKLLMQLGSIILFYTAMINLNSFKIKFKEGVLLILITEVFATALLNINEFIAIIPIFAVGAIYIYWNSKSFVRSVSIPLISLIIMILSNNIVGIIAFKVFGFDISMVRNNSMLYWFLIFIGLVLIFIITKVLGVFINRKLNISNLELRGSFAILIIVSLVLAIVIFYANLVLESKLDSGLERGIMNAILFMAYFVLLIIIMYILIININKEMDFKSKQIQFKSLQEYTDKIEKLYTDMRSFRHDYVNILSSMIGYIEEKDIDGLEKYFNEKILPLGKGMESKNFRIDLLKNVKIVEIKGIFSSKLIRAQEIGIDVFIDIVEPIEEINMDVIDLSRVIGIVLDNAIEASEKCDKPLVKVALINKKSSVIIVIINNFVEEVPIYKMYQKGFSTKGENRGLGLYNLKEITDKYKNVHMETIVENGEFKQVFEITNK</sequence>
<dbReference type="InterPro" id="IPR036890">
    <property type="entry name" value="HATPase_C_sf"/>
</dbReference>
<feature type="transmembrane region" description="Helical" evidence="1">
    <location>
        <begin position="185"/>
        <end position="209"/>
    </location>
</feature>
<dbReference type="AlphaFoldDB" id="D9SNC2"/>
<dbReference type="SUPFAM" id="SSF55874">
    <property type="entry name" value="ATPase domain of HSP90 chaperone/DNA topoisomerase II/histidine kinase"/>
    <property type="match status" value="1"/>
</dbReference>
<feature type="transmembrane region" description="Helical" evidence="1">
    <location>
        <begin position="6"/>
        <end position="24"/>
    </location>
</feature>
<feature type="domain" description="Sensor histidine kinase NatK-like C-terminal" evidence="2">
    <location>
        <begin position="329"/>
        <end position="431"/>
    </location>
</feature>
<keyword evidence="3" id="KW-0067">ATP-binding</keyword>
<proteinExistence type="predicted"/>
<dbReference type="Gene3D" id="3.30.565.10">
    <property type="entry name" value="Histidine kinase-like ATPase, C-terminal domain"/>
    <property type="match status" value="1"/>
</dbReference>
<keyword evidence="1" id="KW-1133">Transmembrane helix</keyword>
<feature type="transmembrane region" description="Helical" evidence="1">
    <location>
        <begin position="31"/>
        <end position="46"/>
    </location>
</feature>
<dbReference type="Proteomes" id="UP000002730">
    <property type="component" value="Chromosome"/>
</dbReference>
<gene>
    <name evidence="3" type="ordered locus">Clocel_4253</name>
</gene>
<dbReference type="OrthoDB" id="1656061at2"/>
<feature type="transmembrane region" description="Helical" evidence="1">
    <location>
        <begin position="52"/>
        <end position="68"/>
    </location>
</feature>
<dbReference type="eggNOG" id="COG3290">
    <property type="taxonomic scope" value="Bacteria"/>
</dbReference>
<dbReference type="GO" id="GO:0042802">
    <property type="term" value="F:identical protein binding"/>
    <property type="evidence" value="ECO:0007669"/>
    <property type="project" value="TreeGrafter"/>
</dbReference>
<feature type="transmembrane region" description="Helical" evidence="1">
    <location>
        <begin position="80"/>
        <end position="101"/>
    </location>
</feature>